<accession>A0A3B0SI09</accession>
<dbReference type="CDD" id="cd05154">
    <property type="entry name" value="ACAD10_11_N-like"/>
    <property type="match status" value="1"/>
</dbReference>
<dbReference type="InterPro" id="IPR041726">
    <property type="entry name" value="ACAD10_11_N"/>
</dbReference>
<dbReference type="GO" id="GO:0016740">
    <property type="term" value="F:transferase activity"/>
    <property type="evidence" value="ECO:0007669"/>
    <property type="project" value="UniProtKB-KW"/>
</dbReference>
<protein>
    <submittedName>
        <fullName evidence="2">Acyl-CoA dehydrogenase, putative phosphotransferase</fullName>
    </submittedName>
</protein>
<dbReference type="Gene3D" id="3.30.200.20">
    <property type="entry name" value="Phosphorylase Kinase, domain 1"/>
    <property type="match status" value="1"/>
</dbReference>
<dbReference type="Gene3D" id="3.90.1200.10">
    <property type="match status" value="1"/>
</dbReference>
<proteinExistence type="predicted"/>
<dbReference type="Pfam" id="PF01636">
    <property type="entry name" value="APH"/>
    <property type="match status" value="1"/>
</dbReference>
<name>A0A3B0SI09_9ZZZZ</name>
<dbReference type="PANTHER" id="PTHR47829">
    <property type="entry name" value="HYDROLASE, PUTATIVE (AFU_ORTHOLOGUE AFUA_1G12880)-RELATED"/>
    <property type="match status" value="1"/>
</dbReference>
<feature type="domain" description="Aminoglycoside phosphotransferase" evidence="1">
    <location>
        <begin position="42"/>
        <end position="267"/>
    </location>
</feature>
<dbReference type="EMBL" id="UOEH01000489">
    <property type="protein sequence ID" value="VAW05861.1"/>
    <property type="molecule type" value="Genomic_DNA"/>
</dbReference>
<dbReference type="InterPro" id="IPR011009">
    <property type="entry name" value="Kinase-like_dom_sf"/>
</dbReference>
<organism evidence="2">
    <name type="scientific">hydrothermal vent metagenome</name>
    <dbReference type="NCBI Taxonomy" id="652676"/>
    <lineage>
        <taxon>unclassified sequences</taxon>
        <taxon>metagenomes</taxon>
        <taxon>ecological metagenomes</taxon>
    </lineage>
</organism>
<dbReference type="PANTHER" id="PTHR47829:SF3">
    <property type="entry name" value="AMINOGLYCOSIDE PHOSPHOTRANSFERASE DOMAIN-CONTAINING PROTEIN"/>
    <property type="match status" value="1"/>
</dbReference>
<keyword evidence="2" id="KW-0808">Transferase</keyword>
<reference evidence="2" key="1">
    <citation type="submission" date="2018-06" db="EMBL/GenBank/DDBJ databases">
        <authorList>
            <person name="Zhirakovskaya E."/>
        </authorList>
    </citation>
    <scope>NUCLEOTIDE SEQUENCE</scope>
</reference>
<dbReference type="SUPFAM" id="SSF56112">
    <property type="entry name" value="Protein kinase-like (PK-like)"/>
    <property type="match status" value="1"/>
</dbReference>
<dbReference type="InterPro" id="IPR002575">
    <property type="entry name" value="Aminoglycoside_PTrfase"/>
</dbReference>
<gene>
    <name evidence="2" type="ORF">MNBD_ALPHA05-1993</name>
</gene>
<sequence>MSSDPAADFTGVAKTPDHLKFDEAALDAYMRAHVEGFVGPITVEKFKGGQSNPTYLLTTPAKKYVLRRKPPGKLLPSAHAVDREYKVMTALGGQGFPVPKTYALCEDPEIIGTAFFVMDFVEGRIFWDTSLPEVSREERAPLFHALIDTLAQLHQIDYVAAGLGDFGKPGNYFERQIGRWSKQYQAAETEKIEEMDALIKWLPTAIPGDDATSIVHGDFRFDNIIMHPTQAKPLAVLDWELSTLGHPLADFTYFLMVWHFPPSVRGGLAGLDIEALGIPSLEEAAARYCKQTGRENVPDLEFCLAYNMFRLASIAQGVYARALQGNASSPQAIEMGKQIRPLAVLAWHYAVKAGAK</sequence>
<dbReference type="InterPro" id="IPR052898">
    <property type="entry name" value="ACAD10-like"/>
</dbReference>
<evidence type="ECO:0000259" key="1">
    <source>
        <dbReference type="Pfam" id="PF01636"/>
    </source>
</evidence>
<evidence type="ECO:0000313" key="2">
    <source>
        <dbReference type="EMBL" id="VAW05861.1"/>
    </source>
</evidence>
<dbReference type="AlphaFoldDB" id="A0A3B0SI09"/>